<dbReference type="GO" id="GO:0046677">
    <property type="term" value="P:response to antibiotic"/>
    <property type="evidence" value="ECO:0007669"/>
    <property type="project" value="UniProtKB-KW"/>
</dbReference>
<evidence type="ECO:0000313" key="8">
    <source>
        <dbReference type="Proteomes" id="UP000242263"/>
    </source>
</evidence>
<dbReference type="CDD" id="cd03230">
    <property type="entry name" value="ABC_DR_subfamily_A"/>
    <property type="match status" value="1"/>
</dbReference>
<evidence type="ECO:0000256" key="5">
    <source>
        <dbReference type="ARBA" id="ARBA00023251"/>
    </source>
</evidence>
<evidence type="ECO:0000256" key="2">
    <source>
        <dbReference type="ARBA" id="ARBA00022448"/>
    </source>
</evidence>
<dbReference type="InterPro" id="IPR003593">
    <property type="entry name" value="AAA+_ATPase"/>
</dbReference>
<dbReference type="Proteomes" id="UP000242263">
    <property type="component" value="Unassembled WGS sequence"/>
</dbReference>
<dbReference type="GO" id="GO:0005886">
    <property type="term" value="C:plasma membrane"/>
    <property type="evidence" value="ECO:0007669"/>
    <property type="project" value="UniProtKB-SubCell"/>
</dbReference>
<feature type="domain" description="ABC transporter" evidence="6">
    <location>
        <begin position="5"/>
        <end position="235"/>
    </location>
</feature>
<organism evidence="7 8">
    <name type="scientific">Alloscardovia omnicolens</name>
    <dbReference type="NCBI Taxonomy" id="419015"/>
    <lineage>
        <taxon>Bacteria</taxon>
        <taxon>Bacillati</taxon>
        <taxon>Actinomycetota</taxon>
        <taxon>Actinomycetes</taxon>
        <taxon>Bifidobacteriales</taxon>
        <taxon>Bifidobacteriaceae</taxon>
        <taxon>Alloscardovia</taxon>
    </lineage>
</organism>
<dbReference type="Gene3D" id="3.40.50.300">
    <property type="entry name" value="P-loop containing nucleotide triphosphate hydrolases"/>
    <property type="match status" value="1"/>
</dbReference>
<evidence type="ECO:0000256" key="3">
    <source>
        <dbReference type="ARBA" id="ARBA00022741"/>
    </source>
</evidence>
<dbReference type="GO" id="GO:0005524">
    <property type="term" value="F:ATP binding"/>
    <property type="evidence" value="ECO:0007669"/>
    <property type="project" value="UniProtKB-KW"/>
</dbReference>
<protein>
    <submittedName>
        <fullName evidence="7">ABC transporter</fullName>
    </submittedName>
</protein>
<evidence type="ECO:0000256" key="4">
    <source>
        <dbReference type="ARBA" id="ARBA00022840"/>
    </source>
</evidence>
<dbReference type="PANTHER" id="PTHR42711:SF19">
    <property type="entry name" value="DOXORUBICIN RESISTANCE ATP-BINDING PROTEIN DRRA"/>
    <property type="match status" value="1"/>
</dbReference>
<dbReference type="InterPro" id="IPR027417">
    <property type="entry name" value="P-loop_NTPase"/>
</dbReference>
<dbReference type="InterPro" id="IPR050763">
    <property type="entry name" value="ABC_transporter_ATP-binding"/>
</dbReference>
<dbReference type="PROSITE" id="PS50893">
    <property type="entry name" value="ABC_TRANSPORTER_2"/>
    <property type="match status" value="1"/>
</dbReference>
<dbReference type="GO" id="GO:0016887">
    <property type="term" value="F:ATP hydrolysis activity"/>
    <property type="evidence" value="ECO:0007669"/>
    <property type="project" value="InterPro"/>
</dbReference>
<gene>
    <name evidence="7" type="ORF">CYJ32_03050</name>
</gene>
<accession>A0A2I1M5G3</accession>
<dbReference type="SUPFAM" id="SSF52540">
    <property type="entry name" value="P-loop containing nucleoside triphosphate hydrolases"/>
    <property type="match status" value="1"/>
</dbReference>
<comment type="caution">
    <text evidence="7">The sequence shown here is derived from an EMBL/GenBank/DDBJ whole genome shotgun (WGS) entry which is preliminary data.</text>
</comment>
<reference evidence="7 8" key="1">
    <citation type="submission" date="2017-12" db="EMBL/GenBank/DDBJ databases">
        <title>Phylogenetic diversity of female urinary microbiome.</title>
        <authorList>
            <person name="Thomas-White K."/>
            <person name="Wolfe A.J."/>
        </authorList>
    </citation>
    <scope>NUCLEOTIDE SEQUENCE [LARGE SCALE GENOMIC DNA]</scope>
    <source>
        <strain evidence="7 8">UMB0064</strain>
    </source>
</reference>
<evidence type="ECO:0000313" key="7">
    <source>
        <dbReference type="EMBL" id="PKZ15370.1"/>
    </source>
</evidence>
<dbReference type="SMART" id="SM00382">
    <property type="entry name" value="AAA"/>
    <property type="match status" value="1"/>
</dbReference>
<evidence type="ECO:0000259" key="6">
    <source>
        <dbReference type="PROSITE" id="PS50893"/>
    </source>
</evidence>
<keyword evidence="2" id="KW-0813">Transport</keyword>
<keyword evidence="3" id="KW-0547">Nucleotide-binding</keyword>
<proteinExistence type="predicted"/>
<dbReference type="Pfam" id="PF00005">
    <property type="entry name" value="ABC_tran"/>
    <property type="match status" value="1"/>
</dbReference>
<sequence length="253" mass="27140">MTYALSLRGLTKTFGQKTAVNALNLDIPAGSFYGLVGPNGAGKTTTLQMSTGMLLPTSGSVSLFDTDVWSNIDAVRAQMGVMPQADEIFDRLTGQQLLVYAGLLRGMDKDEVVRRSEDLLKAFDLADAASKIVSDYSTGMKKKICLAMAMIHSPRILFLDEPFEAVDPVSSANLKDILKEYVATGGTVVISSHVMSLVEKMCSHVAVIADGQVRAAGTLEEVAAGSELETRFIELVGGRHDVAHLDWLQGGEQ</sequence>
<keyword evidence="5" id="KW-0046">Antibiotic resistance</keyword>
<dbReference type="InterPro" id="IPR003439">
    <property type="entry name" value="ABC_transporter-like_ATP-bd"/>
</dbReference>
<keyword evidence="4" id="KW-0067">ATP-binding</keyword>
<dbReference type="RefSeq" id="WP_101541316.1">
    <property type="nucleotide sequence ID" value="NZ_PKGU01000002.1"/>
</dbReference>
<dbReference type="EMBL" id="PKGU01000002">
    <property type="protein sequence ID" value="PKZ15370.1"/>
    <property type="molecule type" value="Genomic_DNA"/>
</dbReference>
<comment type="subcellular location">
    <subcellularLocation>
        <location evidence="1">Cell membrane</location>
        <topology evidence="1">Peripheral membrane protein</topology>
    </subcellularLocation>
</comment>
<dbReference type="AlphaFoldDB" id="A0A2I1M5G3"/>
<evidence type="ECO:0000256" key="1">
    <source>
        <dbReference type="ARBA" id="ARBA00004202"/>
    </source>
</evidence>
<name>A0A2I1M5G3_9BIFI</name>
<dbReference type="PANTHER" id="PTHR42711">
    <property type="entry name" value="ABC TRANSPORTER ATP-BINDING PROTEIN"/>
    <property type="match status" value="1"/>
</dbReference>